<evidence type="ECO:0008006" key="3">
    <source>
        <dbReference type="Google" id="ProtNLM"/>
    </source>
</evidence>
<dbReference type="EMBL" id="JBHTMK010000005">
    <property type="protein sequence ID" value="MFD1364418.1"/>
    <property type="molecule type" value="Genomic_DNA"/>
</dbReference>
<sequence length="426" mass="47989">MDAATQQELGTVAQMLLKDGNQHAARLLSLASDMTTSDGHDPWEPVPVVLQVLPMFLDLFRPADLQAIQSQLDKRRVFGRTDRTHTLTVAPALADPFSPNRYTGGTEAMQLCDAIAEALYPVSAYKLPDICRALGLDDGDVSEAMASKRSYVRNRIDSWTTDQLCRLGSTVVEHHYHAHLWGLLQLAAIRHPGTASPFKNLIFAADGPKPELILTDAVSNTIEISKNAEFCLVYDRPLDTGGLTWAQLVTWWADNHAPPKTSEHDAARQLYRRLWRSLDRGREPDDEPGPEKQLFRAYSKLLGEHGPHLPALIPQVYLHYDPYTRAHRRRPGPLPRQRMDFLMLLRGRRRLVLECDGRQHYATTTGQASPDLYAQMVAADRELHLNGYETVRFGGAEFRSQQHAGSMLNSYFTRLLIGHGYLPDNR</sequence>
<comment type="caution">
    <text evidence="1">The sequence shown here is derived from an EMBL/GenBank/DDBJ whole genome shotgun (WGS) entry which is preliminary data.</text>
</comment>
<organism evidence="1 2">
    <name type="scientific">Actinoplanes sichuanensis</name>
    <dbReference type="NCBI Taxonomy" id="512349"/>
    <lineage>
        <taxon>Bacteria</taxon>
        <taxon>Bacillati</taxon>
        <taxon>Actinomycetota</taxon>
        <taxon>Actinomycetes</taxon>
        <taxon>Micromonosporales</taxon>
        <taxon>Micromonosporaceae</taxon>
        <taxon>Actinoplanes</taxon>
    </lineage>
</organism>
<reference evidence="2" key="1">
    <citation type="journal article" date="2019" name="Int. J. Syst. Evol. Microbiol.">
        <title>The Global Catalogue of Microorganisms (GCM) 10K type strain sequencing project: providing services to taxonomists for standard genome sequencing and annotation.</title>
        <authorList>
            <consortium name="The Broad Institute Genomics Platform"/>
            <consortium name="The Broad Institute Genome Sequencing Center for Infectious Disease"/>
            <person name="Wu L."/>
            <person name="Ma J."/>
        </authorList>
    </citation>
    <scope>NUCLEOTIDE SEQUENCE [LARGE SCALE GENOMIC DNA]</scope>
    <source>
        <strain evidence="2">CCM 7526</strain>
    </source>
</reference>
<evidence type="ECO:0000313" key="2">
    <source>
        <dbReference type="Proteomes" id="UP001597183"/>
    </source>
</evidence>
<accession>A0ABW4A1U5</accession>
<dbReference type="RefSeq" id="WP_378078200.1">
    <property type="nucleotide sequence ID" value="NZ_JBHTMK010000005.1"/>
</dbReference>
<dbReference type="Proteomes" id="UP001597183">
    <property type="component" value="Unassembled WGS sequence"/>
</dbReference>
<proteinExistence type="predicted"/>
<protein>
    <recommendedName>
        <fullName evidence="3">AbiJ-NTD3 domain-containing protein</fullName>
    </recommendedName>
</protein>
<keyword evidence="2" id="KW-1185">Reference proteome</keyword>
<name>A0ABW4A1U5_9ACTN</name>
<gene>
    <name evidence="1" type="ORF">ACFQ5G_03555</name>
</gene>
<evidence type="ECO:0000313" key="1">
    <source>
        <dbReference type="EMBL" id="MFD1364418.1"/>
    </source>
</evidence>